<dbReference type="SUPFAM" id="SSF143011">
    <property type="entry name" value="RelE-like"/>
    <property type="match status" value="1"/>
</dbReference>
<dbReference type="RefSeq" id="WP_002725762.1">
    <property type="nucleotide sequence ID" value="NZ_CAHP01000004.1"/>
</dbReference>
<dbReference type="Gene3D" id="3.30.2310.20">
    <property type="entry name" value="RelE-like"/>
    <property type="match status" value="1"/>
</dbReference>
<dbReference type="PANTHER" id="PTHR40266">
    <property type="entry name" value="TOXIN HIGB-1"/>
    <property type="match status" value="1"/>
</dbReference>
<name>H8FNI3_MAGML</name>
<dbReference type="Proteomes" id="UP000004169">
    <property type="component" value="Unassembled WGS sequence"/>
</dbReference>
<reference evidence="2 4" key="1">
    <citation type="journal article" date="2012" name="J. Bacteriol.">
        <title>Draft Genome Sequence of the Purple Photosynthetic Bacterium Phaeospirillum molischianum DSM120, a Particularly Versatile Bacterium.</title>
        <authorList>
            <person name="Duquesne K."/>
            <person name="Prima V."/>
            <person name="Ji B."/>
            <person name="Rouy Z."/>
            <person name="Medigue C."/>
            <person name="Talla E."/>
            <person name="Sturgis J.N."/>
        </authorList>
    </citation>
    <scope>NUCLEOTIDE SEQUENCE [LARGE SCALE GENOMIC DNA]</scope>
    <source>
        <strain evidence="2">DSM 120</strain>
        <strain evidence="4">DSM120</strain>
    </source>
</reference>
<evidence type="ECO:0000313" key="4">
    <source>
        <dbReference type="Proteomes" id="UP000004169"/>
    </source>
</evidence>
<dbReference type="InterPro" id="IPR007711">
    <property type="entry name" value="HigB-1"/>
</dbReference>
<dbReference type="AlphaFoldDB" id="H8FNI3"/>
<dbReference type="PANTHER" id="PTHR40266:SF2">
    <property type="entry name" value="TOXIN HIGB-1"/>
    <property type="match status" value="1"/>
</dbReference>
<evidence type="ECO:0000313" key="3">
    <source>
        <dbReference type="EMBL" id="CCG39927.1"/>
    </source>
</evidence>
<evidence type="ECO:0000313" key="2">
    <source>
        <dbReference type="EMBL" id="CCG39921.1"/>
    </source>
</evidence>
<evidence type="ECO:0000313" key="1">
    <source>
        <dbReference type="EMBL" id="CCG39915.1"/>
    </source>
</evidence>
<keyword evidence="4" id="KW-1185">Reference proteome</keyword>
<comment type="caution">
    <text evidence="2">The sequence shown here is derived from an EMBL/GenBank/DDBJ whole genome shotgun (WGS) entry which is preliminary data.</text>
</comment>
<organism evidence="2 4">
    <name type="scientific">Magnetospirillum molischianum DSM 120</name>
    <dbReference type="NCBI Taxonomy" id="1150626"/>
    <lineage>
        <taxon>Bacteria</taxon>
        <taxon>Pseudomonadati</taxon>
        <taxon>Pseudomonadota</taxon>
        <taxon>Alphaproteobacteria</taxon>
        <taxon>Rhodospirillales</taxon>
        <taxon>Rhodospirillaceae</taxon>
        <taxon>Magnetospirillum</taxon>
    </lineage>
</organism>
<dbReference type="EMBL" id="CAHP01000004">
    <property type="protein sequence ID" value="CCG39915.1"/>
    <property type="molecule type" value="Genomic_DNA"/>
</dbReference>
<accession>H8FNI3</accession>
<dbReference type="InterPro" id="IPR035093">
    <property type="entry name" value="RelE/ParE_toxin_dom_sf"/>
</dbReference>
<sequence>MITDIVDKGLKDLFLDGTSKHIASNFHRTCIQILDLLNMVQSPKDLVGVKNFHQLKGDRAGYYSMHVNGNWCITFRFHGVDVAGVDFEDYH</sequence>
<dbReference type="eggNOG" id="COG3549">
    <property type="taxonomic scope" value="Bacteria"/>
</dbReference>
<dbReference type="OrthoDB" id="9801102at2"/>
<dbReference type="EMBL" id="CAHP01000004">
    <property type="protein sequence ID" value="CCG39921.1"/>
    <property type="molecule type" value="Genomic_DNA"/>
</dbReference>
<dbReference type="EMBL" id="CAHP01000004">
    <property type="protein sequence ID" value="CCG39927.1"/>
    <property type="molecule type" value="Genomic_DNA"/>
</dbReference>
<protein>
    <submittedName>
        <fullName evidence="2">Plasmid maintenance system killer</fullName>
    </submittedName>
</protein>
<dbReference type="Pfam" id="PF05015">
    <property type="entry name" value="HigB-like_toxin"/>
    <property type="match status" value="1"/>
</dbReference>
<proteinExistence type="predicted"/>
<gene>
    <name evidence="1" type="ORF">PHAMO_120004</name>
    <name evidence="2" type="ORF">PHAMO_120010</name>
    <name evidence="3" type="ORF">PHAMO_120016</name>
</gene>
<dbReference type="STRING" id="1150626.PHAMO_120004"/>